<dbReference type="Proteomes" id="UP000626109">
    <property type="component" value="Unassembled WGS sequence"/>
</dbReference>
<gene>
    <name evidence="4" type="ORF">PGLA2088_LOCUS13381</name>
</gene>
<accession>A0A813IXD6</accession>
<comment type="caution">
    <text evidence="4">The sequence shown here is derived from an EMBL/GenBank/DDBJ whole genome shotgun (WGS) entry which is preliminary data.</text>
</comment>
<evidence type="ECO:0000256" key="1">
    <source>
        <dbReference type="SAM" id="MobiDB-lite"/>
    </source>
</evidence>
<dbReference type="PANTHER" id="PTHR43283:SF7">
    <property type="entry name" value="BETA-LACTAMASE-RELATED DOMAIN-CONTAINING PROTEIN"/>
    <property type="match status" value="1"/>
</dbReference>
<sequence length="741" mass="80361">MEDLWALLTPVRQSGFGITVTITACALLPTALANSLWSPSPDLVVDPEKLGPGIGPWQHVTPDWNSPEHLEKAADDIWLEFPGRQCLMVVHDGRVVLERYAKGFSPDDRMEVDSAAKTIIAALLGVLVTKGQLDVDRPLADYGVQPSAKTYWGPNNQYWPQITARHLLTHTSGLGNGRPGLVFEYNSGDHIQHLSFLITLLVTQQGFKSAADWAEKVFAQPLGLKGLFKHWKLDGELSIGGGQRLSCREMAKVAQLLLNKGKWPVSDWADQLGLGWLVKRWDGGQFVQIISESYVQMMTTPSFPAVVSTYGFLTWLNRAPQPGDSSCCLCTCGVCLGLPSPPILGEGIHEEVWIALGFLTRYMMVLPQRNLSIISLGMDLAGSKACSVASSWAALTYDDGFGSLLHYKMLNGSLPAPDKATTTSTSATEQLTSAVTTTFFSSTAHTGSQLLNSSSSTAASASTETSTTTAFNPYAHIYNHGHQHTRFQPAKGAANTTNASSPDHRFRGGSCTCSCPINEDFGQCFQLPESVALDSWTAGHEVCRHFEEGYSQIRDSLDSHSACPDIGLLQPCDTNAWFMFGLCSSSSPWDGYGLECEARAQCGVGPEEPAVGASNGSKSSHHQPPSHTAIMGPTGEMETCLCRVTRWKCKYTAESCDPDDVYYPQAPNSLSREILKLPIKMGRRRPQKEVIAVGGLVVLCCVLLAVAVFRRCCKCCRRSAALSGESAESGGRRPLLSSRTI</sequence>
<feature type="domain" description="Beta-lactamase-related" evidence="3">
    <location>
        <begin position="87"/>
        <end position="184"/>
    </location>
</feature>
<dbReference type="SUPFAM" id="SSF56601">
    <property type="entry name" value="beta-lactamase/transpeptidase-like"/>
    <property type="match status" value="1"/>
</dbReference>
<dbReference type="Gene3D" id="3.40.710.10">
    <property type="entry name" value="DD-peptidase/beta-lactamase superfamily"/>
    <property type="match status" value="1"/>
</dbReference>
<proteinExistence type="predicted"/>
<feature type="transmembrane region" description="Helical" evidence="2">
    <location>
        <begin position="690"/>
        <end position="709"/>
    </location>
</feature>
<dbReference type="Pfam" id="PF00144">
    <property type="entry name" value="Beta-lactamase"/>
    <property type="match status" value="1"/>
</dbReference>
<evidence type="ECO:0000256" key="2">
    <source>
        <dbReference type="SAM" id="Phobius"/>
    </source>
</evidence>
<feature type="region of interest" description="Disordered" evidence="1">
    <location>
        <begin position="609"/>
        <end position="632"/>
    </location>
</feature>
<reference evidence="4" key="1">
    <citation type="submission" date="2021-02" db="EMBL/GenBank/DDBJ databases">
        <authorList>
            <person name="Dougan E. K."/>
            <person name="Rhodes N."/>
            <person name="Thang M."/>
            <person name="Chan C."/>
        </authorList>
    </citation>
    <scope>NUCLEOTIDE SEQUENCE</scope>
</reference>
<dbReference type="InterPro" id="IPR001466">
    <property type="entry name" value="Beta-lactam-related"/>
</dbReference>
<dbReference type="AlphaFoldDB" id="A0A813IXD6"/>
<evidence type="ECO:0000313" key="5">
    <source>
        <dbReference type="Proteomes" id="UP000626109"/>
    </source>
</evidence>
<protein>
    <recommendedName>
        <fullName evidence="3">Beta-lactamase-related domain-containing protein</fullName>
    </recommendedName>
</protein>
<keyword evidence="2" id="KW-1133">Transmembrane helix</keyword>
<evidence type="ECO:0000313" key="4">
    <source>
        <dbReference type="EMBL" id="CAE8658313.1"/>
    </source>
</evidence>
<feature type="compositionally biased region" description="Polar residues" evidence="1">
    <location>
        <begin position="614"/>
        <end position="626"/>
    </location>
</feature>
<dbReference type="PANTHER" id="PTHR43283">
    <property type="entry name" value="BETA-LACTAMASE-RELATED"/>
    <property type="match status" value="1"/>
</dbReference>
<keyword evidence="2" id="KW-0812">Transmembrane</keyword>
<dbReference type="InterPro" id="IPR050789">
    <property type="entry name" value="Diverse_Enzym_Activities"/>
</dbReference>
<organism evidence="4 5">
    <name type="scientific">Polarella glacialis</name>
    <name type="common">Dinoflagellate</name>
    <dbReference type="NCBI Taxonomy" id="89957"/>
    <lineage>
        <taxon>Eukaryota</taxon>
        <taxon>Sar</taxon>
        <taxon>Alveolata</taxon>
        <taxon>Dinophyceae</taxon>
        <taxon>Suessiales</taxon>
        <taxon>Suessiaceae</taxon>
        <taxon>Polarella</taxon>
    </lineage>
</organism>
<evidence type="ECO:0000259" key="3">
    <source>
        <dbReference type="Pfam" id="PF00144"/>
    </source>
</evidence>
<keyword evidence="2" id="KW-0472">Membrane</keyword>
<dbReference type="EMBL" id="CAJNNW010016008">
    <property type="protein sequence ID" value="CAE8658313.1"/>
    <property type="molecule type" value="Genomic_DNA"/>
</dbReference>
<name>A0A813IXD6_POLGL</name>
<dbReference type="InterPro" id="IPR012338">
    <property type="entry name" value="Beta-lactam/transpept-like"/>
</dbReference>